<comment type="caution">
    <text evidence="2">The sequence shown here is derived from an EMBL/GenBank/DDBJ whole genome shotgun (WGS) entry which is preliminary data.</text>
</comment>
<proteinExistence type="predicted"/>
<reference evidence="2 3" key="1">
    <citation type="journal article" date="2016" name="Genome Announc.">
        <title>Draft Genome Sequences of Five Rapidly Growing Mycobacterium Species, M. thermoresistibile, M. fortuitum subsp. acetamidolyticum, M. canariasense, M. brisbanense, and M. novocastrense.</title>
        <authorList>
            <person name="Katahira K."/>
            <person name="Ogura Y."/>
            <person name="Gotoh Y."/>
            <person name="Hayashi T."/>
        </authorList>
    </citation>
    <scope>NUCLEOTIDE SEQUENCE [LARGE SCALE GENOMIC DNA]</scope>
    <source>
        <strain evidence="2 3">JCM18114</strain>
    </source>
</reference>
<evidence type="ECO:0000313" key="2">
    <source>
        <dbReference type="EMBL" id="GAT09003.1"/>
    </source>
</evidence>
<organism evidence="2 3">
    <name type="scientific">Mycolicibacterium novocastrense</name>
    <name type="common">Mycobacterium novocastrense</name>
    <dbReference type="NCBI Taxonomy" id="59813"/>
    <lineage>
        <taxon>Bacteria</taxon>
        <taxon>Bacillati</taxon>
        <taxon>Actinomycetota</taxon>
        <taxon>Actinomycetes</taxon>
        <taxon>Mycobacteriales</taxon>
        <taxon>Mycobacteriaceae</taxon>
        <taxon>Mycolicibacterium</taxon>
    </lineage>
</organism>
<protein>
    <recommendedName>
        <fullName evidence="4">Secreted protein</fullName>
    </recommendedName>
</protein>
<evidence type="ECO:0008006" key="4">
    <source>
        <dbReference type="Google" id="ProtNLM"/>
    </source>
</evidence>
<dbReference type="EMBL" id="BCTA01000028">
    <property type="protein sequence ID" value="GAT09003.1"/>
    <property type="molecule type" value="Genomic_DNA"/>
</dbReference>
<evidence type="ECO:0000313" key="3">
    <source>
        <dbReference type="Proteomes" id="UP000069773"/>
    </source>
</evidence>
<evidence type="ECO:0000256" key="1">
    <source>
        <dbReference type="SAM" id="SignalP"/>
    </source>
</evidence>
<dbReference type="RefSeq" id="WP_064414733.1">
    <property type="nucleotide sequence ID" value="NZ_BCTA01000028.1"/>
</dbReference>
<keyword evidence="3" id="KW-1185">Reference proteome</keyword>
<feature type="signal peptide" evidence="1">
    <location>
        <begin position="1"/>
        <end position="26"/>
    </location>
</feature>
<sequence>MTKTIARTLGVVAFALGLTFSAVGTAAGQGDVKSPDTPEGVYTVRIAGQAETTWEIFPICVPTVGDLREPLILPVGCRLKVTPAGRGGAEADMVGGEWTFKANTFDSIRNCPDGSTALQKEIYSFNGATLTGRARIIHGAVCGEQPGMVELPLTLTFKEPLSIPVTPYPLICEPGGLRLCY</sequence>
<name>A0ABQ0KHF1_MYCNV</name>
<gene>
    <name evidence="2" type="ORF">RMCN_2136</name>
</gene>
<dbReference type="Proteomes" id="UP000069773">
    <property type="component" value="Unassembled WGS sequence"/>
</dbReference>
<keyword evidence="1" id="KW-0732">Signal</keyword>
<accession>A0ABQ0KHF1</accession>
<feature type="chain" id="PRO_5046615788" description="Secreted protein" evidence="1">
    <location>
        <begin position="27"/>
        <end position="181"/>
    </location>
</feature>